<dbReference type="AlphaFoldDB" id="A0A022PJ85"/>
<organism evidence="1 2">
    <name type="scientific">Photorhabdus aegyptia</name>
    <dbReference type="NCBI Taxonomy" id="2805098"/>
    <lineage>
        <taxon>Bacteria</taxon>
        <taxon>Pseudomonadati</taxon>
        <taxon>Pseudomonadota</taxon>
        <taxon>Gammaproteobacteria</taxon>
        <taxon>Enterobacterales</taxon>
        <taxon>Morganellaceae</taxon>
        <taxon>Photorhabdus</taxon>
    </lineage>
</organism>
<name>A0A022PJ85_9GAMM</name>
<proteinExistence type="predicted"/>
<gene>
    <name evidence="1" type="ORF">BA1DRAFT_01191</name>
</gene>
<protein>
    <submittedName>
        <fullName evidence="1">Uncharacterized protein</fullName>
    </submittedName>
</protein>
<evidence type="ECO:0000313" key="2">
    <source>
        <dbReference type="Proteomes" id="UP000023464"/>
    </source>
</evidence>
<sequence>MANIRVLLACCGLALCLILASLDSVTVFVY</sequence>
<evidence type="ECO:0000313" key="1">
    <source>
        <dbReference type="EMBL" id="EYU16197.1"/>
    </source>
</evidence>
<dbReference type="Proteomes" id="UP000023464">
    <property type="component" value="Unassembled WGS sequence"/>
</dbReference>
<accession>A0A022PJ85</accession>
<dbReference type="EMBL" id="JFGV01000013">
    <property type="protein sequence ID" value="EYU16197.1"/>
    <property type="molecule type" value="Genomic_DNA"/>
</dbReference>
<reference evidence="1 2" key="1">
    <citation type="submission" date="2014-03" db="EMBL/GenBank/DDBJ databases">
        <title>Draft Genome of Photorhabdus luminescens BA1, an Egyptian Isolate.</title>
        <authorList>
            <person name="Ghazal S."/>
            <person name="Hurst S.G.IV."/>
            <person name="Morris K."/>
            <person name="Thomas K."/>
            <person name="Tisa L.S."/>
        </authorList>
    </citation>
    <scope>NUCLEOTIDE SEQUENCE [LARGE SCALE GENOMIC DNA]</scope>
    <source>
        <strain evidence="1 2">BA1</strain>
    </source>
</reference>
<comment type="caution">
    <text evidence="1">The sequence shown here is derived from an EMBL/GenBank/DDBJ whole genome shotgun (WGS) entry which is preliminary data.</text>
</comment>
<keyword evidence="2" id="KW-1185">Reference proteome</keyword>